<feature type="transmembrane region" description="Helical" evidence="1">
    <location>
        <begin position="326"/>
        <end position="343"/>
    </location>
</feature>
<feature type="transmembrane region" description="Helical" evidence="1">
    <location>
        <begin position="161"/>
        <end position="179"/>
    </location>
</feature>
<dbReference type="Pfam" id="PF10131">
    <property type="entry name" value="PTPS_related"/>
    <property type="match status" value="1"/>
</dbReference>
<dbReference type="Proteomes" id="UP000034004">
    <property type="component" value="Unassembled WGS sequence"/>
</dbReference>
<evidence type="ECO:0000313" key="3">
    <source>
        <dbReference type="EMBL" id="KKP63200.1"/>
    </source>
</evidence>
<gene>
    <name evidence="3" type="ORF">UR56_C0001G0007</name>
</gene>
<name>A0A0G0DJD5_9BACT</name>
<keyword evidence="1" id="KW-1133">Transmembrane helix</keyword>
<organism evidence="3 4">
    <name type="scientific">Candidatus Roizmanbacteria bacterium GW2011_GWC2_34_23</name>
    <dbReference type="NCBI Taxonomy" id="1618484"/>
    <lineage>
        <taxon>Bacteria</taxon>
        <taxon>Candidatus Roizmaniibacteriota</taxon>
    </lineage>
</organism>
<feature type="transmembrane region" description="Helical" evidence="1">
    <location>
        <begin position="482"/>
        <end position="499"/>
    </location>
</feature>
<feature type="transmembrane region" description="Helical" evidence="1">
    <location>
        <begin position="136"/>
        <end position="154"/>
    </location>
</feature>
<reference evidence="3 4" key="1">
    <citation type="journal article" date="2015" name="Nature">
        <title>rRNA introns, odd ribosomes, and small enigmatic genomes across a large radiation of phyla.</title>
        <authorList>
            <person name="Brown C.T."/>
            <person name="Hug L.A."/>
            <person name="Thomas B.C."/>
            <person name="Sharon I."/>
            <person name="Castelle C.J."/>
            <person name="Singh A."/>
            <person name="Wilkins M.J."/>
            <person name="Williams K.H."/>
            <person name="Banfield J.F."/>
        </authorList>
    </citation>
    <scope>NUCLEOTIDE SEQUENCE [LARGE SCALE GENOMIC DNA]</scope>
</reference>
<keyword evidence="1" id="KW-0812">Transmembrane</keyword>
<dbReference type="InterPro" id="IPR018776">
    <property type="entry name" value="Membrane_prot_PTPS-rel_domain"/>
</dbReference>
<feature type="domain" description="Membrane protein 6-pyruvoyl-tetrahydropterin synthase-related" evidence="2">
    <location>
        <begin position="86"/>
        <end position="256"/>
    </location>
</feature>
<feature type="transmembrane region" description="Helical" evidence="1">
    <location>
        <begin position="297"/>
        <end position="314"/>
    </location>
</feature>
<feature type="transmembrane region" description="Helical" evidence="1">
    <location>
        <begin position="363"/>
        <end position="381"/>
    </location>
</feature>
<feature type="transmembrane region" description="Helical" evidence="1">
    <location>
        <begin position="229"/>
        <end position="248"/>
    </location>
</feature>
<dbReference type="STRING" id="1618484.UR56_C0001G0007"/>
<feature type="transmembrane region" description="Helical" evidence="1">
    <location>
        <begin position="21"/>
        <end position="38"/>
    </location>
</feature>
<evidence type="ECO:0000259" key="2">
    <source>
        <dbReference type="Pfam" id="PF10131"/>
    </source>
</evidence>
<dbReference type="EMBL" id="LBPR01000001">
    <property type="protein sequence ID" value="KKP63200.1"/>
    <property type="molecule type" value="Genomic_DNA"/>
</dbReference>
<evidence type="ECO:0000256" key="1">
    <source>
        <dbReference type="SAM" id="Phobius"/>
    </source>
</evidence>
<keyword evidence="1" id="KW-0472">Membrane</keyword>
<feature type="transmembrane region" description="Helical" evidence="1">
    <location>
        <begin position="191"/>
        <end position="222"/>
    </location>
</feature>
<protein>
    <recommendedName>
        <fullName evidence="2">Membrane protein 6-pyruvoyl-tetrahydropterin synthase-related domain-containing protein</fullName>
    </recommendedName>
</protein>
<dbReference type="AlphaFoldDB" id="A0A0G0DJD5"/>
<feature type="transmembrane region" description="Helical" evidence="1">
    <location>
        <begin position="388"/>
        <end position="408"/>
    </location>
</feature>
<feature type="transmembrane region" description="Helical" evidence="1">
    <location>
        <begin position="81"/>
        <end position="101"/>
    </location>
</feature>
<accession>A0A0G0DJD5</accession>
<evidence type="ECO:0000313" key="4">
    <source>
        <dbReference type="Proteomes" id="UP000034004"/>
    </source>
</evidence>
<proteinExistence type="predicted"/>
<sequence length="523" mass="61079">MAVEKIRYQAFFAIINLMKKITFVVVLFLIVFILGRNLNPFSSTMFTFHDSTQPARIQQFVLELRQLHIPPRIAPDFNFKLGFPVFNFYAPFSYWLTGLINLTGFDIVSSLKLSFLLALLVGFTGSYLFLKNFFDFYPSLLGGVLYITSLYFPLDIFVRGNLAELWFLALMPLTFHLAYKNSLKNNRKIFFLTTIILSFTLTSHNIYSLIFIPLVLIFILLLKNKKTNLPSLLFALFLSGYFWLPAIAEMSSTWAKEVATLTSFQNHFLCLNQLWDSPWGYGGSTQDCISDGLSFKIGKLQIIFFTLGLLMFLYKTLVKKNKINKILLFFTIYSLFFLFLTLYQSKLIWELFSPIMSVVQFPWRFIGPSLLGISFLASYFFQNLKIPIKSFIVFFLILATIFINQKYFKGQTIKQTEFEKRYLTQSYIEKKAAYAIAEYLPKTIDYNYWRSLEKKKEVPLEFIAKSSIEPFDKDKQTLIEKVGNFISLSTLIFLMFLNIKIINRFLKKNLFERPSNNVKQNSR</sequence>
<feature type="transmembrane region" description="Helical" evidence="1">
    <location>
        <begin position="113"/>
        <end position="130"/>
    </location>
</feature>
<comment type="caution">
    <text evidence="3">The sequence shown here is derived from an EMBL/GenBank/DDBJ whole genome shotgun (WGS) entry which is preliminary data.</text>
</comment>